<dbReference type="InterPro" id="IPR006675">
    <property type="entry name" value="HDIG_dom"/>
</dbReference>
<dbReference type="Proteomes" id="UP000037977">
    <property type="component" value="Unassembled WGS sequence"/>
</dbReference>
<dbReference type="EC" id="3.6.1.41" evidence="1"/>
<dbReference type="PATRIC" id="fig|33935.3.peg.2315"/>
<sequence>MEREQYLAAIKPRMPEKRYIHTIGVMETAIALAQKYGEDVKKAETAAILHDIAKYADIEWMERIVRDEHLDSRLIGWGSELLHGPVGAYIAQSEFGITDEELLNAIRFHTTGRAGMSRLEKIIFVADMIEPNRRFDGVDRLRKKAQKNLDKAISACVRHTLAFLIDTKQPIYPLSIECYNDIMNREDSEG</sequence>
<comment type="caution">
    <text evidence="8">The sequence shown here is derived from an EMBL/GenBank/DDBJ whole genome shotgun (WGS) entry which is preliminary data.</text>
</comment>
<evidence type="ECO:0000313" key="9">
    <source>
        <dbReference type="Proteomes" id="UP000037977"/>
    </source>
</evidence>
<organism evidence="8 9">
    <name type="scientific">Lysinibacillus macroides</name>
    <dbReference type="NCBI Taxonomy" id="33935"/>
    <lineage>
        <taxon>Bacteria</taxon>
        <taxon>Bacillati</taxon>
        <taxon>Bacillota</taxon>
        <taxon>Bacilli</taxon>
        <taxon>Bacillales</taxon>
        <taxon>Bacillaceae</taxon>
        <taxon>Lysinibacillus</taxon>
    </lineage>
</organism>
<dbReference type="GO" id="GO:0046872">
    <property type="term" value="F:metal ion binding"/>
    <property type="evidence" value="ECO:0007669"/>
    <property type="project" value="UniProtKB-KW"/>
</dbReference>
<dbReference type="InterPro" id="IPR005249">
    <property type="entry name" value="YqeK"/>
</dbReference>
<dbReference type="SMART" id="SM00471">
    <property type="entry name" value="HDc"/>
    <property type="match status" value="1"/>
</dbReference>
<protein>
    <recommendedName>
        <fullName evidence="1">bis(5'-nucleosyl)-tetraphosphatase (symmetrical)</fullName>
        <ecNumber evidence="1">3.6.1.41</ecNumber>
    </recommendedName>
</protein>
<name>A0A0M9DHH1_9BACI</name>
<dbReference type="AlphaFoldDB" id="A0A0M9DHH1"/>
<dbReference type="Gene3D" id="1.10.3210.10">
    <property type="entry name" value="Hypothetical protein af1432"/>
    <property type="match status" value="1"/>
</dbReference>
<gene>
    <name evidence="8" type="ORF">ADM90_17660</name>
</gene>
<reference evidence="8 9" key="1">
    <citation type="submission" date="2015-07" db="EMBL/GenBank/DDBJ databases">
        <title>Genome sequencing project for genomic taxonomy and phylogenomics of Bacillus-like bacteria.</title>
        <authorList>
            <person name="Liu B."/>
            <person name="Wang J."/>
            <person name="Zhu Y."/>
            <person name="Liu G."/>
            <person name="Chen Q."/>
            <person name="Chen Z."/>
            <person name="Che J."/>
            <person name="Ge C."/>
            <person name="Shi H."/>
            <person name="Pan Z."/>
            <person name="Liu X."/>
        </authorList>
    </citation>
    <scope>NUCLEOTIDE SEQUENCE [LARGE SCALE GENOMIC DNA]</scope>
    <source>
        <strain evidence="8 9">DSM 54</strain>
    </source>
</reference>
<keyword evidence="3" id="KW-0547">Nucleotide-binding</keyword>
<evidence type="ECO:0000256" key="1">
    <source>
        <dbReference type="ARBA" id="ARBA00012506"/>
    </source>
</evidence>
<evidence type="ECO:0000259" key="7">
    <source>
        <dbReference type="PROSITE" id="PS51831"/>
    </source>
</evidence>
<dbReference type="PANTHER" id="PTHR35795:SF1">
    <property type="entry name" value="BIS(5'-NUCLEOSYL)-TETRAPHOSPHATASE, SYMMETRICAL"/>
    <property type="match status" value="1"/>
</dbReference>
<accession>A0A0M9DHH1</accession>
<dbReference type="Pfam" id="PF01966">
    <property type="entry name" value="HD"/>
    <property type="match status" value="1"/>
</dbReference>
<dbReference type="RefSeq" id="WP_053996229.1">
    <property type="nucleotide sequence ID" value="NZ_CP065643.1"/>
</dbReference>
<dbReference type="GO" id="GO:0008803">
    <property type="term" value="F:bis(5'-nucleosyl)-tetraphosphatase (symmetrical) activity"/>
    <property type="evidence" value="ECO:0007669"/>
    <property type="project" value="UniProtKB-EC"/>
</dbReference>
<dbReference type="InterPro" id="IPR051094">
    <property type="entry name" value="Diverse_Catalytic_Enzymes"/>
</dbReference>
<evidence type="ECO:0000256" key="3">
    <source>
        <dbReference type="ARBA" id="ARBA00022741"/>
    </source>
</evidence>
<comment type="catalytic activity">
    <reaction evidence="6">
        <text>P(1),P(4)-bis(5'-adenosyl) tetraphosphate + H2O = 2 ADP + 2 H(+)</text>
        <dbReference type="Rhea" id="RHEA:24252"/>
        <dbReference type="ChEBI" id="CHEBI:15377"/>
        <dbReference type="ChEBI" id="CHEBI:15378"/>
        <dbReference type="ChEBI" id="CHEBI:58141"/>
        <dbReference type="ChEBI" id="CHEBI:456216"/>
        <dbReference type="EC" id="3.6.1.41"/>
    </reaction>
</comment>
<dbReference type="EMBL" id="LGCI01000010">
    <property type="protein sequence ID" value="KOY80989.1"/>
    <property type="molecule type" value="Genomic_DNA"/>
</dbReference>
<dbReference type="PROSITE" id="PS51831">
    <property type="entry name" value="HD"/>
    <property type="match status" value="1"/>
</dbReference>
<keyword evidence="9" id="KW-1185">Reference proteome</keyword>
<dbReference type="CDD" id="cd00077">
    <property type="entry name" value="HDc"/>
    <property type="match status" value="1"/>
</dbReference>
<evidence type="ECO:0000256" key="4">
    <source>
        <dbReference type="ARBA" id="ARBA00022801"/>
    </source>
</evidence>
<dbReference type="OrthoDB" id="9782134at2"/>
<dbReference type="GO" id="GO:0000166">
    <property type="term" value="F:nucleotide binding"/>
    <property type="evidence" value="ECO:0007669"/>
    <property type="project" value="UniProtKB-KW"/>
</dbReference>
<dbReference type="NCBIfam" id="TIGR00488">
    <property type="entry name" value="bis(5'-nucleosyl)-tetraphosphatase (symmetrical) YqeK"/>
    <property type="match status" value="1"/>
</dbReference>
<dbReference type="InterPro" id="IPR006674">
    <property type="entry name" value="HD_domain"/>
</dbReference>
<keyword evidence="4 8" id="KW-0378">Hydrolase</keyword>
<dbReference type="STRING" id="33935.ADM90_17660"/>
<evidence type="ECO:0000313" key="8">
    <source>
        <dbReference type="EMBL" id="KOY80989.1"/>
    </source>
</evidence>
<dbReference type="PANTHER" id="PTHR35795">
    <property type="entry name" value="SLR1885 PROTEIN"/>
    <property type="match status" value="1"/>
</dbReference>
<evidence type="ECO:0000256" key="2">
    <source>
        <dbReference type="ARBA" id="ARBA00022723"/>
    </source>
</evidence>
<keyword evidence="2" id="KW-0479">Metal-binding</keyword>
<dbReference type="InterPro" id="IPR003607">
    <property type="entry name" value="HD/PDEase_dom"/>
</dbReference>
<keyword evidence="5" id="KW-0408">Iron</keyword>
<dbReference type="SUPFAM" id="SSF109604">
    <property type="entry name" value="HD-domain/PDEase-like"/>
    <property type="match status" value="1"/>
</dbReference>
<proteinExistence type="predicted"/>
<evidence type="ECO:0000256" key="6">
    <source>
        <dbReference type="ARBA" id="ARBA00049417"/>
    </source>
</evidence>
<feature type="domain" description="HD" evidence="7">
    <location>
        <begin position="18"/>
        <end position="132"/>
    </location>
</feature>
<evidence type="ECO:0000256" key="5">
    <source>
        <dbReference type="ARBA" id="ARBA00023004"/>
    </source>
</evidence>
<dbReference type="NCBIfam" id="TIGR00277">
    <property type="entry name" value="HDIG"/>
    <property type="match status" value="1"/>
</dbReference>